<dbReference type="InterPro" id="IPR018062">
    <property type="entry name" value="HTH_AraC-typ_CS"/>
</dbReference>
<dbReference type="Pfam" id="PF20240">
    <property type="entry name" value="DUF6597"/>
    <property type="match status" value="1"/>
</dbReference>
<dbReference type="EMBL" id="CP029494">
    <property type="protein sequence ID" value="AWN23828.1"/>
    <property type="molecule type" value="Genomic_DNA"/>
</dbReference>
<dbReference type="SMART" id="SM00342">
    <property type="entry name" value="HTH_ARAC"/>
    <property type="match status" value="1"/>
</dbReference>
<dbReference type="InterPro" id="IPR046532">
    <property type="entry name" value="DUF6597"/>
</dbReference>
<dbReference type="GO" id="GO:0003700">
    <property type="term" value="F:DNA-binding transcription factor activity"/>
    <property type="evidence" value="ECO:0007669"/>
    <property type="project" value="InterPro"/>
</dbReference>
<name>A0A2Z3JR09_9DEIO</name>
<dbReference type="AlphaFoldDB" id="A0A2Z3JR09"/>
<dbReference type="InterPro" id="IPR018060">
    <property type="entry name" value="HTH_AraC"/>
</dbReference>
<evidence type="ECO:0000313" key="6">
    <source>
        <dbReference type="Proteomes" id="UP000245368"/>
    </source>
</evidence>
<dbReference type="InterPro" id="IPR009057">
    <property type="entry name" value="Homeodomain-like_sf"/>
</dbReference>
<keyword evidence="2" id="KW-0238">DNA-binding</keyword>
<dbReference type="SUPFAM" id="SSF46689">
    <property type="entry name" value="Homeodomain-like"/>
    <property type="match status" value="1"/>
</dbReference>
<dbReference type="Proteomes" id="UP000245368">
    <property type="component" value="Chromosome"/>
</dbReference>
<evidence type="ECO:0000256" key="1">
    <source>
        <dbReference type="ARBA" id="ARBA00023015"/>
    </source>
</evidence>
<keyword evidence="1" id="KW-0805">Transcription regulation</keyword>
<dbReference type="Gene3D" id="1.10.10.60">
    <property type="entry name" value="Homeodomain-like"/>
    <property type="match status" value="1"/>
</dbReference>
<dbReference type="KEGG" id="dez:DKM44_11810"/>
<keyword evidence="3" id="KW-0804">Transcription</keyword>
<gene>
    <name evidence="5" type="ORF">DKM44_11810</name>
</gene>
<organism evidence="5 6">
    <name type="scientific">Deinococcus irradiatisoli</name>
    <dbReference type="NCBI Taxonomy" id="2202254"/>
    <lineage>
        <taxon>Bacteria</taxon>
        <taxon>Thermotogati</taxon>
        <taxon>Deinococcota</taxon>
        <taxon>Deinococci</taxon>
        <taxon>Deinococcales</taxon>
        <taxon>Deinococcaceae</taxon>
        <taxon>Deinococcus</taxon>
    </lineage>
</organism>
<dbReference type="Pfam" id="PF12833">
    <property type="entry name" value="HTH_18"/>
    <property type="match status" value="1"/>
</dbReference>
<evidence type="ECO:0000313" key="5">
    <source>
        <dbReference type="EMBL" id="AWN23828.1"/>
    </source>
</evidence>
<protein>
    <submittedName>
        <fullName evidence="5">AraC family transcriptional regulator</fullName>
    </submittedName>
</protein>
<evidence type="ECO:0000256" key="3">
    <source>
        <dbReference type="ARBA" id="ARBA00023163"/>
    </source>
</evidence>
<reference evidence="5 6" key="1">
    <citation type="submission" date="2018-05" db="EMBL/GenBank/DDBJ databases">
        <title>Complete Genome Sequence of Deinococcus sp. strain 17bor-2.</title>
        <authorList>
            <person name="Srinivasan S."/>
        </authorList>
    </citation>
    <scope>NUCLEOTIDE SEQUENCE [LARGE SCALE GENOMIC DNA]</scope>
    <source>
        <strain evidence="5 6">17bor-2</strain>
    </source>
</reference>
<evidence type="ECO:0000256" key="2">
    <source>
        <dbReference type="ARBA" id="ARBA00023125"/>
    </source>
</evidence>
<dbReference type="OrthoDB" id="323290at2"/>
<keyword evidence="6" id="KW-1185">Reference proteome</keyword>
<accession>A0A2Z3JR09</accession>
<dbReference type="GO" id="GO:0043565">
    <property type="term" value="F:sequence-specific DNA binding"/>
    <property type="evidence" value="ECO:0007669"/>
    <property type="project" value="InterPro"/>
</dbReference>
<proteinExistence type="predicted"/>
<sequence>MSYREFRPDARLSHLVRDYWQVDEYHDIGQQEHRFMPERLVRLTFYAGTTWRGSLTGGELEPMPSASLDGLTLIPLRAVSVGSTRALGAELYPWGARQLFGWDFGQPTADLNRDHPLLCRAVSALLRLGAWDEARELLEAWLLDLFSQRGRESGAGIRAAEALYGSLGQIKLGRLAEDLNLSARQLERLFTAEVGVNAKTLSRLIRFEEVHNRLWLDPQVSLAQLAYELGFADQAHLTREFKALSQMTPRAFGQFAQLGPGRSRLPTHLLTPDQIAELGASHADRAGGHTPG</sequence>
<feature type="domain" description="HTH araC/xylS-type" evidence="4">
    <location>
        <begin position="157"/>
        <end position="255"/>
    </location>
</feature>
<evidence type="ECO:0000259" key="4">
    <source>
        <dbReference type="PROSITE" id="PS01124"/>
    </source>
</evidence>
<dbReference type="PROSITE" id="PS01124">
    <property type="entry name" value="HTH_ARAC_FAMILY_2"/>
    <property type="match status" value="1"/>
</dbReference>
<dbReference type="InterPro" id="IPR050204">
    <property type="entry name" value="AraC_XylS_family_regulators"/>
</dbReference>
<dbReference type="PANTHER" id="PTHR46796">
    <property type="entry name" value="HTH-TYPE TRANSCRIPTIONAL ACTIVATOR RHAS-RELATED"/>
    <property type="match status" value="1"/>
</dbReference>
<dbReference type="PROSITE" id="PS00041">
    <property type="entry name" value="HTH_ARAC_FAMILY_1"/>
    <property type="match status" value="1"/>
</dbReference>